<keyword evidence="1" id="KW-0472">Membrane</keyword>
<dbReference type="AlphaFoldDB" id="A0A7L7KUM3"/>
<organism evidence="2 3">
    <name type="scientific">Candidatus Xianfuyuplasma coldseepsis</name>
    <dbReference type="NCBI Taxonomy" id="2782163"/>
    <lineage>
        <taxon>Bacteria</taxon>
        <taxon>Bacillati</taxon>
        <taxon>Mycoplasmatota</taxon>
        <taxon>Mollicutes</taxon>
        <taxon>Candidatus Izemoplasmatales</taxon>
        <taxon>Candidatus Izemoplasmataceae</taxon>
        <taxon>Candidatus Xianfuyuplasma</taxon>
    </lineage>
</organism>
<proteinExistence type="predicted"/>
<evidence type="ECO:0000256" key="1">
    <source>
        <dbReference type="SAM" id="Phobius"/>
    </source>
</evidence>
<keyword evidence="1" id="KW-1133">Transmembrane helix</keyword>
<accession>A0A7L7KUM3</accession>
<keyword evidence="1" id="KW-0812">Transmembrane</keyword>
<evidence type="ECO:0000313" key="3">
    <source>
        <dbReference type="Proteomes" id="UP000514720"/>
    </source>
</evidence>
<dbReference type="RefSeq" id="WP_258877274.1">
    <property type="nucleotide sequence ID" value="NZ_CP048914.1"/>
</dbReference>
<feature type="transmembrane region" description="Helical" evidence="1">
    <location>
        <begin position="37"/>
        <end position="61"/>
    </location>
</feature>
<evidence type="ECO:0000313" key="2">
    <source>
        <dbReference type="EMBL" id="QMS85478.1"/>
    </source>
</evidence>
<gene>
    <name evidence="2" type="ORF">G4Z02_06895</name>
</gene>
<reference evidence="2 3" key="1">
    <citation type="submission" date="2020-02" db="EMBL/GenBank/DDBJ databases">
        <authorList>
            <person name="Zheng R.K."/>
            <person name="Sun C.M."/>
        </authorList>
    </citation>
    <scope>NUCLEOTIDE SEQUENCE [LARGE SCALE GENOMIC DNA]</scope>
    <source>
        <strain evidence="3">zrk13</strain>
    </source>
</reference>
<sequence length="141" mass="15898">MKIVSIVRFNPMTILFSVISLLSIIALGTFVESGQYIGAGISGAVLVGGLIGVIIIIRTFLHKMAMYKKYQVDGFVMTQERYGDHQYRVVVSYEYEGVEYRITRTLPRATCRNLAILEGELVRVGVNKYNPKQAIILDLYE</sequence>
<name>A0A7L7KUM3_9MOLU</name>
<keyword evidence="3" id="KW-1185">Reference proteome</keyword>
<dbReference type="EMBL" id="CP048914">
    <property type="protein sequence ID" value="QMS85478.1"/>
    <property type="molecule type" value="Genomic_DNA"/>
</dbReference>
<protein>
    <submittedName>
        <fullName evidence="2">Uncharacterized protein</fullName>
    </submittedName>
</protein>
<dbReference type="Proteomes" id="UP000514720">
    <property type="component" value="Chromosome"/>
</dbReference>
<dbReference type="KEGG" id="xcl:G4Z02_06895"/>
<feature type="transmembrane region" description="Helical" evidence="1">
    <location>
        <begin position="12"/>
        <end position="31"/>
    </location>
</feature>